<keyword evidence="2" id="KW-1003">Cell membrane</keyword>
<dbReference type="RefSeq" id="WP_126757814.1">
    <property type="nucleotide sequence ID" value="NZ_PIPQ01000006.1"/>
</dbReference>
<dbReference type="Proteomes" id="UP000286976">
    <property type="component" value="Unassembled WGS sequence"/>
</dbReference>
<feature type="transmembrane region" description="Helical" evidence="6">
    <location>
        <begin position="12"/>
        <end position="45"/>
    </location>
</feature>
<proteinExistence type="predicted"/>
<feature type="domain" description="RDD" evidence="7">
    <location>
        <begin position="10"/>
        <end position="143"/>
    </location>
</feature>
<comment type="subcellular location">
    <subcellularLocation>
        <location evidence="1">Cell membrane</location>
        <topology evidence="1">Multi-pass membrane protein</topology>
    </subcellularLocation>
</comment>
<dbReference type="Pfam" id="PF06271">
    <property type="entry name" value="RDD"/>
    <property type="match status" value="1"/>
</dbReference>
<dbReference type="EMBL" id="PIPQ01000006">
    <property type="protein sequence ID" value="RUO39314.1"/>
    <property type="molecule type" value="Genomic_DNA"/>
</dbReference>
<evidence type="ECO:0000256" key="4">
    <source>
        <dbReference type="ARBA" id="ARBA00022989"/>
    </source>
</evidence>
<keyword evidence="5 6" id="KW-0472">Membrane</keyword>
<organism evidence="8 9">
    <name type="scientific">Aliidiomarina taiwanensis</name>
    <dbReference type="NCBI Taxonomy" id="946228"/>
    <lineage>
        <taxon>Bacteria</taxon>
        <taxon>Pseudomonadati</taxon>
        <taxon>Pseudomonadota</taxon>
        <taxon>Gammaproteobacteria</taxon>
        <taxon>Alteromonadales</taxon>
        <taxon>Idiomarinaceae</taxon>
        <taxon>Aliidiomarina</taxon>
    </lineage>
</organism>
<dbReference type="InterPro" id="IPR010432">
    <property type="entry name" value="RDD"/>
</dbReference>
<feature type="transmembrane region" description="Helical" evidence="6">
    <location>
        <begin position="112"/>
        <end position="130"/>
    </location>
</feature>
<evidence type="ECO:0000259" key="7">
    <source>
        <dbReference type="Pfam" id="PF06271"/>
    </source>
</evidence>
<dbReference type="PANTHER" id="PTHR36115">
    <property type="entry name" value="PROLINE-RICH ANTIGEN HOMOLOG-RELATED"/>
    <property type="match status" value="1"/>
</dbReference>
<dbReference type="InterPro" id="IPR051791">
    <property type="entry name" value="Pra-immunoreactive"/>
</dbReference>
<name>A0A432WZW6_9GAMM</name>
<keyword evidence="4 6" id="KW-1133">Transmembrane helix</keyword>
<comment type="caution">
    <text evidence="8">The sequence shown here is derived from an EMBL/GenBank/DDBJ whole genome shotgun (WGS) entry which is preliminary data.</text>
</comment>
<evidence type="ECO:0000313" key="8">
    <source>
        <dbReference type="EMBL" id="RUO39314.1"/>
    </source>
</evidence>
<gene>
    <name evidence="8" type="ORF">CWE15_09310</name>
</gene>
<dbReference type="PANTHER" id="PTHR36115:SF10">
    <property type="entry name" value="RDD DOMAIN-CONTAINING PROTEIN"/>
    <property type="match status" value="1"/>
</dbReference>
<evidence type="ECO:0000256" key="6">
    <source>
        <dbReference type="SAM" id="Phobius"/>
    </source>
</evidence>
<evidence type="ECO:0000313" key="9">
    <source>
        <dbReference type="Proteomes" id="UP000286976"/>
    </source>
</evidence>
<keyword evidence="3 6" id="KW-0812">Transmembrane</keyword>
<protein>
    <recommendedName>
        <fullName evidence="7">RDD domain-containing protein</fullName>
    </recommendedName>
</protein>
<dbReference type="GO" id="GO:0005886">
    <property type="term" value="C:plasma membrane"/>
    <property type="evidence" value="ECO:0007669"/>
    <property type="project" value="UniProtKB-SubCell"/>
</dbReference>
<dbReference type="AlphaFoldDB" id="A0A432WZW6"/>
<evidence type="ECO:0000256" key="2">
    <source>
        <dbReference type="ARBA" id="ARBA00022475"/>
    </source>
</evidence>
<evidence type="ECO:0000256" key="3">
    <source>
        <dbReference type="ARBA" id="ARBA00022692"/>
    </source>
</evidence>
<evidence type="ECO:0000256" key="5">
    <source>
        <dbReference type="ARBA" id="ARBA00023136"/>
    </source>
</evidence>
<keyword evidence="9" id="KW-1185">Reference proteome</keyword>
<accession>A0A432WZW6</accession>
<evidence type="ECO:0000256" key="1">
    <source>
        <dbReference type="ARBA" id="ARBA00004651"/>
    </source>
</evidence>
<sequence>MSNASFPRVGLFLRLAAIIYDLLVVAGVMMFAAALALGVSALLHAIGWWPLAAEQDHASRLMVSWVYRAYLVMVLVGFYSLFWSKGGQTLGMKAWRLRVQNTDNQAISFRQAVLRFFFSFAGLGNFWVLFNKEKLALQDILAKCEVVRLSQEANQFKNWRQPAVKK</sequence>
<reference evidence="8 9" key="1">
    <citation type="journal article" date="2011" name="Front. Microbiol.">
        <title>Genomic signatures of strain selection and enhancement in Bacillus atrophaeus var. globigii, a historical biowarfare simulant.</title>
        <authorList>
            <person name="Gibbons H.S."/>
            <person name="Broomall S.M."/>
            <person name="McNew L.A."/>
            <person name="Daligault H."/>
            <person name="Chapman C."/>
            <person name="Bruce D."/>
            <person name="Karavis M."/>
            <person name="Krepps M."/>
            <person name="McGregor P.A."/>
            <person name="Hong C."/>
            <person name="Park K.H."/>
            <person name="Akmal A."/>
            <person name="Feldman A."/>
            <person name="Lin J.S."/>
            <person name="Chang W.E."/>
            <person name="Higgs B.W."/>
            <person name="Demirev P."/>
            <person name="Lindquist J."/>
            <person name="Liem A."/>
            <person name="Fochler E."/>
            <person name="Read T.D."/>
            <person name="Tapia R."/>
            <person name="Johnson S."/>
            <person name="Bishop-Lilly K.A."/>
            <person name="Detter C."/>
            <person name="Han C."/>
            <person name="Sozhamannan S."/>
            <person name="Rosenzweig C.N."/>
            <person name="Skowronski E.W."/>
        </authorList>
    </citation>
    <scope>NUCLEOTIDE SEQUENCE [LARGE SCALE GENOMIC DNA]</scope>
    <source>
        <strain evidence="8 9">AIT1</strain>
    </source>
</reference>
<feature type="transmembrane region" description="Helical" evidence="6">
    <location>
        <begin position="65"/>
        <end position="83"/>
    </location>
</feature>
<dbReference type="OrthoDB" id="9793824at2"/>